<dbReference type="InterPro" id="IPR003758">
    <property type="entry name" value="LpxK"/>
</dbReference>
<dbReference type="GO" id="GO:0009244">
    <property type="term" value="P:lipopolysaccharide core region biosynthetic process"/>
    <property type="evidence" value="ECO:0007669"/>
    <property type="project" value="TreeGrafter"/>
</dbReference>
<evidence type="ECO:0000256" key="5">
    <source>
        <dbReference type="ARBA" id="ARBA00022516"/>
    </source>
</evidence>
<dbReference type="Pfam" id="PF02606">
    <property type="entry name" value="LpxK"/>
    <property type="match status" value="1"/>
</dbReference>
<evidence type="ECO:0000313" key="14">
    <source>
        <dbReference type="EMBL" id="RCX30668.1"/>
    </source>
</evidence>
<name>A0A369CBT0_9GAMM</name>
<evidence type="ECO:0000256" key="3">
    <source>
        <dbReference type="ARBA" id="ARBA00012071"/>
    </source>
</evidence>
<evidence type="ECO:0000256" key="12">
    <source>
        <dbReference type="ARBA" id="ARBA00029757"/>
    </source>
</evidence>
<keyword evidence="11 13" id="KW-0443">Lipid metabolism</keyword>
<dbReference type="UniPathway" id="UPA00359">
    <property type="reaction ID" value="UER00482"/>
</dbReference>
<proteinExistence type="inferred from homology"/>
<dbReference type="EMBL" id="QPJY01000004">
    <property type="protein sequence ID" value="RCX30668.1"/>
    <property type="molecule type" value="Genomic_DNA"/>
</dbReference>
<evidence type="ECO:0000313" key="15">
    <source>
        <dbReference type="Proteomes" id="UP000252707"/>
    </source>
</evidence>
<keyword evidence="6 13" id="KW-0441">Lipid A biosynthesis</keyword>
<evidence type="ECO:0000256" key="11">
    <source>
        <dbReference type="ARBA" id="ARBA00023098"/>
    </source>
</evidence>
<keyword evidence="9 13" id="KW-0418">Kinase</keyword>
<organism evidence="14 15">
    <name type="scientific">Thioalbus denitrificans</name>
    <dbReference type="NCBI Taxonomy" id="547122"/>
    <lineage>
        <taxon>Bacteria</taxon>
        <taxon>Pseudomonadati</taxon>
        <taxon>Pseudomonadota</taxon>
        <taxon>Gammaproteobacteria</taxon>
        <taxon>Chromatiales</taxon>
        <taxon>Ectothiorhodospiraceae</taxon>
        <taxon>Thioalbus</taxon>
    </lineage>
</organism>
<dbReference type="GO" id="GO:0005524">
    <property type="term" value="F:ATP binding"/>
    <property type="evidence" value="ECO:0007669"/>
    <property type="project" value="UniProtKB-UniRule"/>
</dbReference>
<dbReference type="EC" id="2.7.1.130" evidence="3 13"/>
<dbReference type="InterPro" id="IPR027417">
    <property type="entry name" value="P-loop_NTPase"/>
</dbReference>
<keyword evidence="10 13" id="KW-0067">ATP-binding</keyword>
<evidence type="ECO:0000256" key="10">
    <source>
        <dbReference type="ARBA" id="ARBA00022840"/>
    </source>
</evidence>
<accession>A0A369CBT0</accession>
<dbReference type="Proteomes" id="UP000252707">
    <property type="component" value="Unassembled WGS sequence"/>
</dbReference>
<evidence type="ECO:0000256" key="9">
    <source>
        <dbReference type="ARBA" id="ARBA00022777"/>
    </source>
</evidence>
<dbReference type="GO" id="GO:0005886">
    <property type="term" value="C:plasma membrane"/>
    <property type="evidence" value="ECO:0007669"/>
    <property type="project" value="TreeGrafter"/>
</dbReference>
<keyword evidence="7 13" id="KW-0808">Transferase</keyword>
<dbReference type="NCBIfam" id="TIGR00682">
    <property type="entry name" value="lpxK"/>
    <property type="match status" value="1"/>
</dbReference>
<reference evidence="14 15" key="1">
    <citation type="submission" date="2018-07" db="EMBL/GenBank/DDBJ databases">
        <title>Genomic Encyclopedia of Type Strains, Phase IV (KMG-IV): sequencing the most valuable type-strain genomes for metagenomic binning, comparative biology and taxonomic classification.</title>
        <authorList>
            <person name="Goeker M."/>
        </authorList>
    </citation>
    <scope>NUCLEOTIDE SEQUENCE [LARGE SCALE GENOMIC DNA]</scope>
    <source>
        <strain evidence="14 15">DSM 26407</strain>
    </source>
</reference>
<dbReference type="PANTHER" id="PTHR42724:SF1">
    <property type="entry name" value="TETRAACYLDISACCHARIDE 4'-KINASE, MITOCHONDRIAL-RELATED"/>
    <property type="match status" value="1"/>
</dbReference>
<evidence type="ECO:0000256" key="7">
    <source>
        <dbReference type="ARBA" id="ARBA00022679"/>
    </source>
</evidence>
<keyword evidence="5 13" id="KW-0444">Lipid biosynthesis</keyword>
<comment type="caution">
    <text evidence="14">The sequence shown here is derived from an EMBL/GenBank/DDBJ whole genome shotgun (WGS) entry which is preliminary data.</text>
</comment>
<feature type="binding site" evidence="13">
    <location>
        <begin position="73"/>
        <end position="80"/>
    </location>
    <ligand>
        <name>ATP</name>
        <dbReference type="ChEBI" id="CHEBI:30616"/>
    </ligand>
</feature>
<dbReference type="HAMAP" id="MF_00409">
    <property type="entry name" value="LpxK"/>
    <property type="match status" value="1"/>
</dbReference>
<sequence length="359" mass="38919">MHGERGVGRPTGSGGLPAALERAWYRGGPLSTLLLPLSWLVCRVATLRRWLHGRGILGVRRFPVPVIVVGNLTVGGTGKTPLVIWLAHFLLAAGYRPGIVSRGYGGRARSYPQQVRPDSDPGVVGDEALLISRNTGCPMAVGPDRPAAVAALLAHNRCDVVISDDGLQHYRLARDVEIAVMDGTRRLGNGRCLPAGPLREPARRLEEVDLVVTSGGALQGEFPMTYRGETLVPLAGGEPLRIGAFMSREVHAVAGVGNPGRFFQALRDRGIRVMEHPFPDHHRYLASDLAFGDGRPVLMTEKDAVKCERFAVDNQWYLPVDAELAPAFGQRLLQLLNRIDGAQRDTTRTCSDREAGNGQ</sequence>
<dbReference type="GO" id="GO:0009029">
    <property type="term" value="F:lipid-A 4'-kinase activity"/>
    <property type="evidence" value="ECO:0007669"/>
    <property type="project" value="UniProtKB-UniRule"/>
</dbReference>
<dbReference type="SUPFAM" id="SSF52540">
    <property type="entry name" value="P-loop containing nucleoside triphosphate hydrolases"/>
    <property type="match status" value="1"/>
</dbReference>
<dbReference type="OrthoDB" id="9766423at2"/>
<keyword evidence="8 13" id="KW-0547">Nucleotide-binding</keyword>
<comment type="similarity">
    <text evidence="13">Belongs to the LpxK family.</text>
</comment>
<evidence type="ECO:0000256" key="13">
    <source>
        <dbReference type="HAMAP-Rule" id="MF_00409"/>
    </source>
</evidence>
<protein>
    <recommendedName>
        <fullName evidence="4 13">Tetraacyldisaccharide 4'-kinase</fullName>
        <ecNumber evidence="3 13">2.7.1.130</ecNumber>
    </recommendedName>
    <alternativeName>
        <fullName evidence="12 13">Lipid A 4'-kinase</fullName>
    </alternativeName>
</protein>
<comment type="pathway">
    <text evidence="2 13">Glycolipid biosynthesis; lipid IV(A) biosynthesis; lipid IV(A) from (3R)-3-hydroxytetradecanoyl-[acyl-carrier-protein] and UDP-N-acetyl-alpha-D-glucosamine: step 6/6.</text>
</comment>
<evidence type="ECO:0000256" key="4">
    <source>
        <dbReference type="ARBA" id="ARBA00016436"/>
    </source>
</evidence>
<dbReference type="PANTHER" id="PTHR42724">
    <property type="entry name" value="TETRAACYLDISACCHARIDE 4'-KINASE"/>
    <property type="match status" value="1"/>
</dbReference>
<comment type="catalytic activity">
    <reaction evidence="13">
        <text>a lipid A disaccharide + ATP = a lipid IVA + ADP + H(+)</text>
        <dbReference type="Rhea" id="RHEA:67840"/>
        <dbReference type="ChEBI" id="CHEBI:15378"/>
        <dbReference type="ChEBI" id="CHEBI:30616"/>
        <dbReference type="ChEBI" id="CHEBI:176343"/>
        <dbReference type="ChEBI" id="CHEBI:176425"/>
        <dbReference type="ChEBI" id="CHEBI:456216"/>
        <dbReference type="EC" id="2.7.1.130"/>
    </reaction>
</comment>
<evidence type="ECO:0000256" key="8">
    <source>
        <dbReference type="ARBA" id="ARBA00022741"/>
    </source>
</evidence>
<keyword evidence="15" id="KW-1185">Reference proteome</keyword>
<evidence type="ECO:0000256" key="1">
    <source>
        <dbReference type="ARBA" id="ARBA00002274"/>
    </source>
</evidence>
<evidence type="ECO:0000256" key="6">
    <source>
        <dbReference type="ARBA" id="ARBA00022556"/>
    </source>
</evidence>
<evidence type="ECO:0000256" key="2">
    <source>
        <dbReference type="ARBA" id="ARBA00004870"/>
    </source>
</evidence>
<dbReference type="AlphaFoldDB" id="A0A369CBT0"/>
<comment type="function">
    <text evidence="1 13">Transfers the gamma-phosphate of ATP to the 4'-position of a tetraacyldisaccharide 1-phosphate intermediate (termed DS-1-P) to form tetraacyldisaccharide 1,4'-bis-phosphate (lipid IVA).</text>
</comment>
<gene>
    <name evidence="13" type="primary">lpxK</name>
    <name evidence="14" type="ORF">DFQ59_104104</name>
</gene>
<dbReference type="GO" id="GO:0009245">
    <property type="term" value="P:lipid A biosynthetic process"/>
    <property type="evidence" value="ECO:0007669"/>
    <property type="project" value="UniProtKB-UniRule"/>
</dbReference>